<proteinExistence type="predicted"/>
<dbReference type="AlphaFoldDB" id="A0A310SUB0"/>
<feature type="region of interest" description="Disordered" evidence="1">
    <location>
        <begin position="95"/>
        <end position="125"/>
    </location>
</feature>
<evidence type="ECO:0000313" key="3">
    <source>
        <dbReference type="Proteomes" id="UP000250275"/>
    </source>
</evidence>
<feature type="compositionally biased region" description="Basic and acidic residues" evidence="1">
    <location>
        <begin position="20"/>
        <end position="29"/>
    </location>
</feature>
<feature type="region of interest" description="Disordered" evidence="1">
    <location>
        <begin position="1"/>
        <end position="79"/>
    </location>
</feature>
<feature type="compositionally biased region" description="Basic and acidic residues" evidence="1">
    <location>
        <begin position="170"/>
        <end position="197"/>
    </location>
</feature>
<evidence type="ECO:0000256" key="1">
    <source>
        <dbReference type="SAM" id="MobiDB-lite"/>
    </source>
</evidence>
<reference evidence="2 3" key="1">
    <citation type="submission" date="2015-07" db="EMBL/GenBank/DDBJ databases">
        <title>The genome of Eufriesea mexicana.</title>
        <authorList>
            <person name="Pan H."/>
            <person name="Kapheim K."/>
        </authorList>
    </citation>
    <scope>NUCLEOTIDE SEQUENCE [LARGE SCALE GENOMIC DNA]</scope>
    <source>
        <strain evidence="2">0111107269</strain>
        <tissue evidence="2">Whole body</tissue>
    </source>
</reference>
<feature type="region of interest" description="Disordered" evidence="1">
    <location>
        <begin position="170"/>
        <end position="200"/>
    </location>
</feature>
<sequence length="224" mass="25256">MAPPFCRCGDDNGFSTQSARRTDNLKIEGKGASTNSPVTVQSSYGPECDRMQESEEKPVENAPGASDSPRTSGKDHYNFTKINFSPKIALLSTHIPLETRKSRDQEFPKPRSSTPKTPISTNSFFIPTPWYPARRPRGLAMELSRESSNQRNFGPKESFVIHLFAQPENHEENVTVEKKTQSRNEDEKHAKGPRDHSSSSSLVVRLRRCWLREMEQVGRCCSSV</sequence>
<keyword evidence="3" id="KW-1185">Reference proteome</keyword>
<feature type="compositionally biased region" description="Basic and acidic residues" evidence="1">
    <location>
        <begin position="97"/>
        <end position="109"/>
    </location>
</feature>
<name>A0A310SUB0_9HYME</name>
<gene>
    <name evidence="2" type="ORF">WN48_01373</name>
</gene>
<accession>A0A310SUB0</accession>
<feature type="compositionally biased region" description="Polar residues" evidence="1">
    <location>
        <begin position="111"/>
        <end position="125"/>
    </location>
</feature>
<feature type="compositionally biased region" description="Basic and acidic residues" evidence="1">
    <location>
        <begin position="47"/>
        <end position="59"/>
    </location>
</feature>
<protein>
    <submittedName>
        <fullName evidence="2">Uncharacterized protein</fullName>
    </submittedName>
</protein>
<evidence type="ECO:0000313" key="2">
    <source>
        <dbReference type="EMBL" id="OAD61362.1"/>
    </source>
</evidence>
<feature type="compositionally biased region" description="Polar residues" evidence="1">
    <location>
        <begin position="32"/>
        <end position="44"/>
    </location>
</feature>
<dbReference type="EMBL" id="KQ760221">
    <property type="protein sequence ID" value="OAD61362.1"/>
    <property type="molecule type" value="Genomic_DNA"/>
</dbReference>
<dbReference type="Proteomes" id="UP000250275">
    <property type="component" value="Unassembled WGS sequence"/>
</dbReference>
<organism evidence="2 3">
    <name type="scientific">Eufriesea mexicana</name>
    <dbReference type="NCBI Taxonomy" id="516756"/>
    <lineage>
        <taxon>Eukaryota</taxon>
        <taxon>Metazoa</taxon>
        <taxon>Ecdysozoa</taxon>
        <taxon>Arthropoda</taxon>
        <taxon>Hexapoda</taxon>
        <taxon>Insecta</taxon>
        <taxon>Pterygota</taxon>
        <taxon>Neoptera</taxon>
        <taxon>Endopterygota</taxon>
        <taxon>Hymenoptera</taxon>
        <taxon>Apocrita</taxon>
        <taxon>Aculeata</taxon>
        <taxon>Apoidea</taxon>
        <taxon>Anthophila</taxon>
        <taxon>Apidae</taxon>
        <taxon>Eufriesea</taxon>
    </lineage>
</organism>